<dbReference type="Proteomes" id="UP000030645">
    <property type="component" value="Unassembled WGS sequence"/>
</dbReference>
<feature type="region of interest" description="Disordered" evidence="1">
    <location>
        <begin position="98"/>
        <end position="147"/>
    </location>
</feature>
<evidence type="ECO:0000313" key="3">
    <source>
        <dbReference type="Proteomes" id="UP000030645"/>
    </source>
</evidence>
<dbReference type="EMBL" id="KE345381">
    <property type="protein sequence ID" value="EXC03552.1"/>
    <property type="molecule type" value="Genomic_DNA"/>
</dbReference>
<protein>
    <submittedName>
        <fullName evidence="2">Uncharacterized protein</fullName>
    </submittedName>
</protein>
<feature type="compositionally biased region" description="Acidic residues" evidence="1">
    <location>
        <begin position="137"/>
        <end position="147"/>
    </location>
</feature>
<name>W9RQ52_9ROSA</name>
<dbReference type="AlphaFoldDB" id="W9RQ52"/>
<sequence length="147" mass="16876">MADFIYRSLIPDHLQSQSQSNNYKIRSAKIQCSRNDGDDDKGKKYWDLTGTAIQLRSPEKFSVPTASFRVSDREESTTVGVVPRSTVTASSDLHQWRERVLEDRGGERLAEEKERRRESRGGEGSRRREREFHGDGGEDEEEREGKS</sequence>
<reference evidence="3" key="1">
    <citation type="submission" date="2013-01" db="EMBL/GenBank/DDBJ databases">
        <title>Draft Genome Sequence of a Mulberry Tree, Morus notabilis C.K. Schneid.</title>
        <authorList>
            <person name="He N."/>
            <person name="Zhao S."/>
        </authorList>
    </citation>
    <scope>NUCLEOTIDE SEQUENCE</scope>
</reference>
<evidence type="ECO:0000256" key="1">
    <source>
        <dbReference type="SAM" id="MobiDB-lite"/>
    </source>
</evidence>
<gene>
    <name evidence="2" type="ORF">L484_001077</name>
</gene>
<evidence type="ECO:0000313" key="2">
    <source>
        <dbReference type="EMBL" id="EXC03552.1"/>
    </source>
</evidence>
<keyword evidence="3" id="KW-1185">Reference proteome</keyword>
<proteinExistence type="predicted"/>
<organism evidence="2 3">
    <name type="scientific">Morus notabilis</name>
    <dbReference type="NCBI Taxonomy" id="981085"/>
    <lineage>
        <taxon>Eukaryota</taxon>
        <taxon>Viridiplantae</taxon>
        <taxon>Streptophyta</taxon>
        <taxon>Embryophyta</taxon>
        <taxon>Tracheophyta</taxon>
        <taxon>Spermatophyta</taxon>
        <taxon>Magnoliopsida</taxon>
        <taxon>eudicotyledons</taxon>
        <taxon>Gunneridae</taxon>
        <taxon>Pentapetalae</taxon>
        <taxon>rosids</taxon>
        <taxon>fabids</taxon>
        <taxon>Rosales</taxon>
        <taxon>Moraceae</taxon>
        <taxon>Moreae</taxon>
        <taxon>Morus</taxon>
    </lineage>
</organism>
<feature type="compositionally biased region" description="Basic and acidic residues" evidence="1">
    <location>
        <begin position="98"/>
        <end position="136"/>
    </location>
</feature>
<accession>W9RQ52</accession>